<evidence type="ECO:0000313" key="3">
    <source>
        <dbReference type="EMBL" id="NYH90399.1"/>
    </source>
</evidence>
<organism evidence="3 4">
    <name type="scientific">Actinopolymorpha rutila</name>
    <dbReference type="NCBI Taxonomy" id="446787"/>
    <lineage>
        <taxon>Bacteria</taxon>
        <taxon>Bacillati</taxon>
        <taxon>Actinomycetota</taxon>
        <taxon>Actinomycetes</taxon>
        <taxon>Propionibacteriales</taxon>
        <taxon>Actinopolymorphaceae</taxon>
        <taxon>Actinopolymorpha</taxon>
    </lineage>
</organism>
<reference evidence="3 4" key="1">
    <citation type="submission" date="2020-07" db="EMBL/GenBank/DDBJ databases">
        <title>Sequencing the genomes of 1000 actinobacteria strains.</title>
        <authorList>
            <person name="Klenk H.-P."/>
        </authorList>
    </citation>
    <scope>NUCLEOTIDE SEQUENCE [LARGE SCALE GENOMIC DNA]</scope>
    <source>
        <strain evidence="3 4">DSM 18448</strain>
    </source>
</reference>
<dbReference type="AlphaFoldDB" id="A0A852ZLK5"/>
<dbReference type="GO" id="GO:0016627">
    <property type="term" value="F:oxidoreductase activity, acting on the CH-CH group of donors"/>
    <property type="evidence" value="ECO:0007669"/>
    <property type="project" value="TreeGrafter"/>
</dbReference>
<dbReference type="GO" id="GO:0070967">
    <property type="term" value="F:coenzyme F420 binding"/>
    <property type="evidence" value="ECO:0007669"/>
    <property type="project" value="TreeGrafter"/>
</dbReference>
<dbReference type="InterPro" id="IPR011576">
    <property type="entry name" value="Pyridox_Oxase_N"/>
</dbReference>
<dbReference type="Proteomes" id="UP000579605">
    <property type="component" value="Unassembled WGS sequence"/>
</dbReference>
<dbReference type="RefSeq" id="WP_179787954.1">
    <property type="nucleotide sequence ID" value="NZ_BAAARR010000016.1"/>
</dbReference>
<keyword evidence="1" id="KW-0560">Oxidoreductase</keyword>
<dbReference type="Pfam" id="PF01243">
    <property type="entry name" value="PNPOx_N"/>
    <property type="match status" value="1"/>
</dbReference>
<dbReference type="SUPFAM" id="SSF50475">
    <property type="entry name" value="FMN-binding split barrel"/>
    <property type="match status" value="1"/>
</dbReference>
<evidence type="ECO:0000313" key="4">
    <source>
        <dbReference type="Proteomes" id="UP000579605"/>
    </source>
</evidence>
<evidence type="ECO:0000256" key="1">
    <source>
        <dbReference type="ARBA" id="ARBA00023002"/>
    </source>
</evidence>
<dbReference type="PANTHER" id="PTHR35176">
    <property type="entry name" value="HEME OXYGENASE HI_0854-RELATED"/>
    <property type="match status" value="1"/>
</dbReference>
<proteinExistence type="predicted"/>
<gene>
    <name evidence="3" type="ORF">F4554_003037</name>
</gene>
<evidence type="ECO:0000259" key="2">
    <source>
        <dbReference type="Pfam" id="PF01243"/>
    </source>
</evidence>
<dbReference type="GO" id="GO:0005829">
    <property type="term" value="C:cytosol"/>
    <property type="evidence" value="ECO:0007669"/>
    <property type="project" value="TreeGrafter"/>
</dbReference>
<dbReference type="PANTHER" id="PTHR35176:SF11">
    <property type="entry name" value="PYRIDOXAMINE 5'-PHOSPHATE OXIDASE FAMILY PROTEIN"/>
    <property type="match status" value="1"/>
</dbReference>
<dbReference type="InterPro" id="IPR052019">
    <property type="entry name" value="F420H2_bilvrd_red/Heme_oxyg"/>
</dbReference>
<dbReference type="NCBIfam" id="TIGR03666">
    <property type="entry name" value="Rv2061_F420"/>
    <property type="match status" value="1"/>
</dbReference>
<comment type="caution">
    <text evidence="3">The sequence shown here is derived from an EMBL/GenBank/DDBJ whole genome shotgun (WGS) entry which is preliminary data.</text>
</comment>
<name>A0A852ZLK5_9ACTN</name>
<feature type="domain" description="Pyridoxamine 5'-phosphate oxidase N-terminal" evidence="2">
    <location>
        <begin position="8"/>
        <end position="115"/>
    </location>
</feature>
<dbReference type="InterPro" id="IPR019965">
    <property type="entry name" value="PPOX_F420-dep_Rv2061_put"/>
</dbReference>
<accession>A0A852ZLK5</accession>
<sequence length="131" mass="14255">MADAPGLALLDDEPFVSLTTYRRSGEPVATTVWIVRDGDALYVTTGATTGKARRVRRDPRVALRPCSRLGRVGEDAPSVSAVAEIVTDPEVTEQVMSAFRSKHGVQFRLAMALERFRKKGGGRILLRITSG</sequence>
<dbReference type="Gene3D" id="2.30.110.10">
    <property type="entry name" value="Electron Transport, Fmn-binding Protein, Chain A"/>
    <property type="match status" value="1"/>
</dbReference>
<protein>
    <recommendedName>
        <fullName evidence="2">Pyridoxamine 5'-phosphate oxidase N-terminal domain-containing protein</fullName>
    </recommendedName>
</protein>
<dbReference type="InterPro" id="IPR012349">
    <property type="entry name" value="Split_barrel_FMN-bd"/>
</dbReference>
<dbReference type="EMBL" id="JACBZH010000001">
    <property type="protein sequence ID" value="NYH90399.1"/>
    <property type="molecule type" value="Genomic_DNA"/>
</dbReference>
<keyword evidence="4" id="KW-1185">Reference proteome</keyword>